<dbReference type="InterPro" id="IPR007745">
    <property type="entry name" value="Cyt_c_oxidase_Cu-chaperone"/>
</dbReference>
<reference evidence="8 9" key="1">
    <citation type="submission" date="2020-10" db="EMBL/GenBank/DDBJ databases">
        <title>Pygocentrus nattereri (red-bellied piranha) genome, fPygNat1, primary haplotype.</title>
        <authorList>
            <person name="Myers G."/>
            <person name="Meyer A."/>
            <person name="Karagic N."/>
            <person name="Pippel M."/>
            <person name="Winkler S."/>
            <person name="Tracey A."/>
            <person name="Wood J."/>
            <person name="Formenti G."/>
            <person name="Howe K."/>
            <person name="Fedrigo O."/>
            <person name="Jarvis E.D."/>
        </authorList>
    </citation>
    <scope>NUCLEOTIDE SEQUENCE [LARGE SCALE GENOMIC DNA]</scope>
</reference>
<dbReference type="GO" id="GO:0005507">
    <property type="term" value="F:copper ion binding"/>
    <property type="evidence" value="ECO:0007669"/>
    <property type="project" value="InterPro"/>
</dbReference>
<evidence type="ECO:0000256" key="6">
    <source>
        <dbReference type="ARBA" id="ARBA00023157"/>
    </source>
</evidence>
<proteinExistence type="inferred from homology"/>
<comment type="subcellular location">
    <subcellularLocation>
        <location evidence="1">Mitochondrion intermembrane space</location>
    </subcellularLocation>
</comment>
<evidence type="ECO:0000256" key="1">
    <source>
        <dbReference type="ARBA" id="ARBA00004569"/>
    </source>
</evidence>
<reference evidence="8" key="3">
    <citation type="submission" date="2025-09" db="UniProtKB">
        <authorList>
            <consortium name="Ensembl"/>
        </authorList>
    </citation>
    <scope>IDENTIFICATION</scope>
</reference>
<keyword evidence="3" id="KW-0479">Metal-binding</keyword>
<dbReference type="SUPFAM" id="SSF47072">
    <property type="entry name" value="Cysteine alpha-hairpin motif"/>
    <property type="match status" value="1"/>
</dbReference>
<sequence length="48" mass="5070">MPESADVPAQCQVLKEEVDKCVQAKGPEGCKELLEAFEACMKSVAAAS</sequence>
<evidence type="ECO:0000256" key="2">
    <source>
        <dbReference type="ARBA" id="ARBA00009241"/>
    </source>
</evidence>
<accession>A0AAR2L7R0</accession>
<evidence type="ECO:0000256" key="4">
    <source>
        <dbReference type="ARBA" id="ARBA00023008"/>
    </source>
</evidence>
<dbReference type="Ensembl" id="ENSPNAT00000073742.1">
    <property type="protein sequence ID" value="ENSPNAP00000072628.1"/>
    <property type="gene ID" value="ENSPNAG00000030965.1"/>
</dbReference>
<evidence type="ECO:0000313" key="8">
    <source>
        <dbReference type="Ensembl" id="ENSPNAP00000072628.1"/>
    </source>
</evidence>
<dbReference type="Gene3D" id="1.10.287.1130">
    <property type="entry name" value="CytochromE C oxidase copper chaperone"/>
    <property type="match status" value="1"/>
</dbReference>
<reference evidence="8" key="2">
    <citation type="submission" date="2025-08" db="UniProtKB">
        <authorList>
            <consortium name="Ensembl"/>
        </authorList>
    </citation>
    <scope>IDENTIFICATION</scope>
</reference>
<evidence type="ECO:0000256" key="5">
    <source>
        <dbReference type="ARBA" id="ARBA00023128"/>
    </source>
</evidence>
<keyword evidence="7" id="KW-0143">Chaperone</keyword>
<comment type="similarity">
    <text evidence="2">Belongs to the COX17 family.</text>
</comment>
<keyword evidence="6" id="KW-1015">Disulfide bond</keyword>
<evidence type="ECO:0000313" key="9">
    <source>
        <dbReference type="Proteomes" id="UP001501920"/>
    </source>
</evidence>
<dbReference type="InterPro" id="IPR009069">
    <property type="entry name" value="Cys_alpha_HP_mot_SF"/>
</dbReference>
<dbReference type="GO" id="GO:0005758">
    <property type="term" value="C:mitochondrial intermembrane space"/>
    <property type="evidence" value="ECO:0007669"/>
    <property type="project" value="UniProtKB-SubCell"/>
</dbReference>
<dbReference type="Proteomes" id="UP001501920">
    <property type="component" value="Chromosome 13"/>
</dbReference>
<evidence type="ECO:0000256" key="7">
    <source>
        <dbReference type="ARBA" id="ARBA00023186"/>
    </source>
</evidence>
<evidence type="ECO:0000256" key="3">
    <source>
        <dbReference type="ARBA" id="ARBA00022723"/>
    </source>
</evidence>
<keyword evidence="9" id="KW-1185">Reference proteome</keyword>
<dbReference type="AlphaFoldDB" id="A0AAR2L7R0"/>
<dbReference type="GO" id="GO:0016531">
    <property type="term" value="F:copper chaperone activity"/>
    <property type="evidence" value="ECO:0007669"/>
    <property type="project" value="InterPro"/>
</dbReference>
<keyword evidence="4" id="KW-0186">Copper</keyword>
<organism evidence="8 9">
    <name type="scientific">Pygocentrus nattereri</name>
    <name type="common">Red-bellied piranha</name>
    <dbReference type="NCBI Taxonomy" id="42514"/>
    <lineage>
        <taxon>Eukaryota</taxon>
        <taxon>Metazoa</taxon>
        <taxon>Chordata</taxon>
        <taxon>Craniata</taxon>
        <taxon>Vertebrata</taxon>
        <taxon>Euteleostomi</taxon>
        <taxon>Actinopterygii</taxon>
        <taxon>Neopterygii</taxon>
        <taxon>Teleostei</taxon>
        <taxon>Ostariophysi</taxon>
        <taxon>Characiformes</taxon>
        <taxon>Characoidei</taxon>
        <taxon>Pygocentrus</taxon>
    </lineage>
</organism>
<dbReference type="Pfam" id="PF05051">
    <property type="entry name" value="COX17"/>
    <property type="match status" value="1"/>
</dbReference>
<protein>
    <submittedName>
        <fullName evidence="8">Si:ch211-255p10.3</fullName>
    </submittedName>
</protein>
<keyword evidence="5" id="KW-0496">Mitochondrion</keyword>
<name>A0AAR2L7R0_PYGNA</name>
<dbReference type="GeneTree" id="ENSGT00980000198607"/>